<protein>
    <submittedName>
        <fullName evidence="2">Steroid 5-alpha reductase family enzyme</fullName>
    </submittedName>
</protein>
<organism evidence="2 3">
    <name type="scientific">Terrimicrobium sacchariphilum</name>
    <dbReference type="NCBI Taxonomy" id="690879"/>
    <lineage>
        <taxon>Bacteria</taxon>
        <taxon>Pseudomonadati</taxon>
        <taxon>Verrucomicrobiota</taxon>
        <taxon>Terrimicrobiia</taxon>
        <taxon>Terrimicrobiales</taxon>
        <taxon>Terrimicrobiaceae</taxon>
        <taxon>Terrimicrobium</taxon>
    </lineage>
</organism>
<dbReference type="Gene3D" id="1.20.120.1630">
    <property type="match status" value="1"/>
</dbReference>
<dbReference type="GO" id="GO:0016020">
    <property type="term" value="C:membrane"/>
    <property type="evidence" value="ECO:0007669"/>
    <property type="project" value="TreeGrafter"/>
</dbReference>
<dbReference type="RefSeq" id="WP_075077529.1">
    <property type="nucleotide sequence ID" value="NZ_BDCO01000002.1"/>
</dbReference>
<reference evidence="3" key="1">
    <citation type="journal article" date="2017" name="Genome Announc.">
        <title>Draft Genome Sequence of Terrimicrobium sacchariphilum NM-5T, a Facultative Anaerobic Soil Bacterium of the Class Spartobacteria.</title>
        <authorList>
            <person name="Qiu Y.L."/>
            <person name="Tourlousse D.M."/>
            <person name="Matsuura N."/>
            <person name="Ohashi A."/>
            <person name="Sekiguchi Y."/>
        </authorList>
    </citation>
    <scope>NUCLEOTIDE SEQUENCE [LARGE SCALE GENOMIC DNA]</scope>
    <source>
        <strain evidence="3">NM-5</strain>
    </source>
</reference>
<feature type="transmembrane region" description="Helical" evidence="1">
    <location>
        <begin position="104"/>
        <end position="128"/>
    </location>
</feature>
<gene>
    <name evidence="2" type="ORF">TSACC_229</name>
</gene>
<accession>A0A146G1A4</accession>
<dbReference type="STRING" id="690879.TSACC_229"/>
<dbReference type="Pfam" id="PF06966">
    <property type="entry name" value="DUF1295"/>
    <property type="match status" value="1"/>
</dbReference>
<feature type="transmembrane region" description="Helical" evidence="1">
    <location>
        <begin position="37"/>
        <end position="55"/>
    </location>
</feature>
<dbReference type="EMBL" id="BDCO01000002">
    <property type="protein sequence ID" value="GAT31635.1"/>
    <property type="molecule type" value="Genomic_DNA"/>
</dbReference>
<name>A0A146G1A4_TERSA</name>
<comment type="caution">
    <text evidence="2">The sequence shown here is derived from an EMBL/GenBank/DDBJ whole genome shotgun (WGS) entry which is preliminary data.</text>
</comment>
<feature type="transmembrane region" description="Helical" evidence="1">
    <location>
        <begin position="61"/>
        <end position="83"/>
    </location>
</feature>
<evidence type="ECO:0000256" key="1">
    <source>
        <dbReference type="SAM" id="Phobius"/>
    </source>
</evidence>
<dbReference type="PANTHER" id="PTHR32251">
    <property type="entry name" value="3-OXO-5-ALPHA-STEROID 4-DEHYDROGENASE"/>
    <property type="match status" value="1"/>
</dbReference>
<feature type="transmembrane region" description="Helical" evidence="1">
    <location>
        <begin position="189"/>
        <end position="205"/>
    </location>
</feature>
<keyword evidence="1" id="KW-0812">Transmembrane</keyword>
<dbReference type="OrthoDB" id="9779233at2"/>
<dbReference type="AlphaFoldDB" id="A0A146G1A4"/>
<keyword evidence="3" id="KW-1185">Reference proteome</keyword>
<dbReference type="PROSITE" id="PS50244">
    <property type="entry name" value="S5A_REDUCTASE"/>
    <property type="match status" value="1"/>
</dbReference>
<proteinExistence type="predicted"/>
<keyword evidence="1" id="KW-0472">Membrane</keyword>
<dbReference type="InterPro" id="IPR010721">
    <property type="entry name" value="UstE-like"/>
</dbReference>
<dbReference type="Proteomes" id="UP000076023">
    <property type="component" value="Unassembled WGS sequence"/>
</dbReference>
<keyword evidence="1" id="KW-1133">Transmembrane helix</keyword>
<feature type="transmembrane region" description="Helical" evidence="1">
    <location>
        <begin position="6"/>
        <end position="25"/>
    </location>
</feature>
<sequence length="261" mass="29328">MSIWTLVGIGINAAILMMVVVWYIAKRLNNAGYVDAAWSYGFTFVIGVFALTGSGDTTRKLVLAAMVAVWSLRLGTHILLRLLKHHPAEDPRYAELREMFPKRPWFMFFGFFQLQAILIGILSIPFAISASNPAPALKPWEIAGVILFVVAFLGEIMADAQLAAFKRDPANAGKVCDAGLWRYSRHPNYFFEWLIWVAFFLYALGSPHGWVGIISPLLMLLFLTKVTGIPPAEAQSLKSRGEAYRDYQRRTSAFVPWLPRT</sequence>
<evidence type="ECO:0000313" key="2">
    <source>
        <dbReference type="EMBL" id="GAT31635.1"/>
    </source>
</evidence>
<feature type="transmembrane region" description="Helical" evidence="1">
    <location>
        <begin position="140"/>
        <end position="158"/>
    </location>
</feature>
<evidence type="ECO:0000313" key="3">
    <source>
        <dbReference type="Proteomes" id="UP000076023"/>
    </source>
</evidence>
<dbReference type="PANTHER" id="PTHR32251:SF17">
    <property type="entry name" value="STEROID 5-ALPHA REDUCTASE C-TERMINAL DOMAIN-CONTAINING PROTEIN"/>
    <property type="match status" value="1"/>
</dbReference>
<dbReference type="InParanoid" id="A0A146G1A4"/>